<protein>
    <submittedName>
        <fullName evidence="1">Uncharacterized protein</fullName>
    </submittedName>
</protein>
<dbReference type="EMBL" id="BSXG01000155">
    <property type="protein sequence ID" value="GME49552.1"/>
    <property type="molecule type" value="Genomic_DNA"/>
</dbReference>
<gene>
    <name evidence="1" type="primary">g1322</name>
    <name evidence="1" type="ORF">NpPPO83_00001322</name>
</gene>
<evidence type="ECO:0000313" key="1">
    <source>
        <dbReference type="EMBL" id="GME49552.1"/>
    </source>
</evidence>
<keyword evidence="2" id="KW-1185">Reference proteome</keyword>
<evidence type="ECO:0000313" key="2">
    <source>
        <dbReference type="Proteomes" id="UP001165186"/>
    </source>
</evidence>
<organism evidence="1 2">
    <name type="scientific">Neofusicoccum parvum</name>
    <dbReference type="NCBI Taxonomy" id="310453"/>
    <lineage>
        <taxon>Eukaryota</taxon>
        <taxon>Fungi</taxon>
        <taxon>Dikarya</taxon>
        <taxon>Ascomycota</taxon>
        <taxon>Pezizomycotina</taxon>
        <taxon>Dothideomycetes</taxon>
        <taxon>Dothideomycetes incertae sedis</taxon>
        <taxon>Botryosphaeriales</taxon>
        <taxon>Botryosphaeriaceae</taxon>
        <taxon>Neofusicoccum</taxon>
    </lineage>
</organism>
<dbReference type="Proteomes" id="UP001165186">
    <property type="component" value="Unassembled WGS sequence"/>
</dbReference>
<sequence>MCKLHGYHYACDHFVRYRFSRCRGTYTKIRRRRLKDKDDPDVRVVACIGECYLAIKSPHPCGSCLYEEFKRQWDARIGEAETAYREALDRGVKIGLGLWGWGVGGGVDDEDGDGDDDGSDGDEGTAEKGGAEDGTTVDKGRWDGKQSRRRRRGEKDAVKEEIDYRARVLDDLRSDFSADSWTVRTRFPPTGRQRYPGPLVNKRVPHGSSPLRCEVYPEDVVLKERGRGGAGGQQRYMTFQAFFIDTYGGASSDSSWNDCTAEVGGEDWTAGGDGTQMGQMGTMGAWDSNVLANINLANSLKEGEQEEATGDESYYTEYNRFDVTNPEEDEPEVEDVAKCKLGTEEVNKSDENKVPMAQKPKGSAIAYGSKATYPQISSPPHMYQKHILAPGPSAVLP</sequence>
<proteinExistence type="predicted"/>
<name>A0ACB5SNA1_9PEZI</name>
<reference evidence="1" key="1">
    <citation type="submission" date="2024-09" db="EMBL/GenBank/DDBJ databases">
        <title>Draft Genome Sequences of Neofusicoccum parvum.</title>
        <authorList>
            <person name="Ashida A."/>
            <person name="Camagna M."/>
            <person name="Tanaka A."/>
            <person name="Takemoto D."/>
        </authorList>
    </citation>
    <scope>NUCLEOTIDE SEQUENCE</scope>
    <source>
        <strain evidence="1">PPO83</strain>
    </source>
</reference>
<accession>A0ACB5SNA1</accession>
<comment type="caution">
    <text evidence="1">The sequence shown here is derived from an EMBL/GenBank/DDBJ whole genome shotgun (WGS) entry which is preliminary data.</text>
</comment>